<dbReference type="GO" id="GO:0036158">
    <property type="term" value="P:outer dynein arm assembly"/>
    <property type="evidence" value="ECO:0007669"/>
    <property type="project" value="TreeGrafter"/>
</dbReference>
<accession>A0A4W3HDD2</accession>
<evidence type="ECO:0000313" key="6">
    <source>
        <dbReference type="Proteomes" id="UP000314986"/>
    </source>
</evidence>
<proteinExistence type="predicted"/>
<feature type="region of interest" description="Disordered" evidence="3">
    <location>
        <begin position="235"/>
        <end position="259"/>
    </location>
</feature>
<dbReference type="Pfam" id="PF21773">
    <property type="entry name" value="ODAD1_CC"/>
    <property type="match status" value="1"/>
</dbReference>
<dbReference type="GeneTree" id="ENSGT01000000215262"/>
<dbReference type="Ensembl" id="ENSCMIT00000015241.1">
    <property type="protein sequence ID" value="ENSCMIP00000014928.1"/>
    <property type="gene ID" value="ENSCMIG00000007321.1"/>
</dbReference>
<dbReference type="GO" id="GO:0003341">
    <property type="term" value="P:cilium movement"/>
    <property type="evidence" value="ECO:0007669"/>
    <property type="project" value="TreeGrafter"/>
</dbReference>
<dbReference type="GO" id="GO:0005930">
    <property type="term" value="C:axoneme"/>
    <property type="evidence" value="ECO:0007669"/>
    <property type="project" value="TreeGrafter"/>
</dbReference>
<feature type="domain" description="ODAD1 central coiled coil region" evidence="4">
    <location>
        <begin position="128"/>
        <end position="381"/>
    </location>
</feature>
<dbReference type="PANTHER" id="PTHR21694:SF35">
    <property type="entry name" value="OUTER DYNEIN ARM-DOCKING COMPLEX SUBUNIT 1"/>
    <property type="match status" value="1"/>
</dbReference>
<sequence>MPRGRSASSTRSNSSDVELEGLAQSELEKLRHQFRIMEGDHQAYSVESQELIRKQLAEIEKLEKDDEELTVNLKLCVSQTRQKQHQEYVKKIRSKLESQDKLKEQIDSERQTIVELDLEVAIHYNTKLHLFNTQLTQNALLREEIRTMSMERSRFQHLYHKLEKELQETRKEVGAVIDMSTAAYDARDDAQTKMVQLKEKAEKDLVLHAAEMKELQRVIDHDRKLKEFMAIKTQERPSEEIRPYSTRKRGKQKETKEERAETFEAAFQQIRAATGEEDLEVLVNTFIEVEDRNFALFSYINEQNTEIERVQEEIAQELQWEQQRVRQQMERQQQEASNQAAGYEERVKAVNKILEQLKTGTESLFTKIGCNRSILDDMLGSSCGITDTTIMQYLGLIEQRTNQLLSIQSYLTSKVTRHCHAPLHTAASRVMSALLHVGKCRPGGAVRLQSPGVGRYAWLRPPL</sequence>
<feature type="coiled-coil region" evidence="2">
    <location>
        <begin position="152"/>
        <end position="218"/>
    </location>
</feature>
<dbReference type="AlphaFoldDB" id="A0A4W3HDD2"/>
<feature type="compositionally biased region" description="Low complexity" evidence="3">
    <location>
        <begin position="1"/>
        <end position="15"/>
    </location>
</feature>
<name>A0A4W3HDD2_CALMI</name>
<dbReference type="InterPro" id="IPR049258">
    <property type="entry name" value="ODAD1_CC"/>
</dbReference>
<reference evidence="6" key="2">
    <citation type="journal article" date="2007" name="PLoS Biol.">
        <title>Survey sequencing and comparative analysis of the elephant shark (Callorhinchus milii) genome.</title>
        <authorList>
            <person name="Venkatesh B."/>
            <person name="Kirkness E.F."/>
            <person name="Loh Y.H."/>
            <person name="Halpern A.L."/>
            <person name="Lee A.P."/>
            <person name="Johnson J."/>
            <person name="Dandona N."/>
            <person name="Viswanathan L.D."/>
            <person name="Tay A."/>
            <person name="Venter J.C."/>
            <person name="Strausberg R.L."/>
            <person name="Brenner S."/>
        </authorList>
    </citation>
    <scope>NUCLEOTIDE SEQUENCE [LARGE SCALE GENOMIC DNA]</scope>
</reference>
<organism evidence="5 6">
    <name type="scientific">Callorhinchus milii</name>
    <name type="common">Ghost shark</name>
    <dbReference type="NCBI Taxonomy" id="7868"/>
    <lineage>
        <taxon>Eukaryota</taxon>
        <taxon>Metazoa</taxon>
        <taxon>Chordata</taxon>
        <taxon>Craniata</taxon>
        <taxon>Vertebrata</taxon>
        <taxon>Chondrichthyes</taxon>
        <taxon>Holocephali</taxon>
        <taxon>Chimaeriformes</taxon>
        <taxon>Callorhinchidae</taxon>
        <taxon>Callorhinchus</taxon>
    </lineage>
</organism>
<keyword evidence="6" id="KW-1185">Reference proteome</keyword>
<dbReference type="InParanoid" id="A0A4W3HDD2"/>
<reference evidence="6" key="3">
    <citation type="journal article" date="2014" name="Nature">
        <title>Elephant shark genome provides unique insights into gnathostome evolution.</title>
        <authorList>
            <consortium name="International Elephant Shark Genome Sequencing Consortium"/>
            <person name="Venkatesh B."/>
            <person name="Lee A.P."/>
            <person name="Ravi V."/>
            <person name="Maurya A.K."/>
            <person name="Lian M.M."/>
            <person name="Swann J.B."/>
            <person name="Ohta Y."/>
            <person name="Flajnik M.F."/>
            <person name="Sutoh Y."/>
            <person name="Kasahara M."/>
            <person name="Hoon S."/>
            <person name="Gangu V."/>
            <person name="Roy S.W."/>
            <person name="Irimia M."/>
            <person name="Korzh V."/>
            <person name="Kondrychyn I."/>
            <person name="Lim Z.W."/>
            <person name="Tay B.H."/>
            <person name="Tohari S."/>
            <person name="Kong K.W."/>
            <person name="Ho S."/>
            <person name="Lorente-Galdos B."/>
            <person name="Quilez J."/>
            <person name="Marques-Bonet T."/>
            <person name="Raney B.J."/>
            <person name="Ingham P.W."/>
            <person name="Tay A."/>
            <person name="Hillier L.W."/>
            <person name="Minx P."/>
            <person name="Boehm T."/>
            <person name="Wilson R.K."/>
            <person name="Brenner S."/>
            <person name="Warren W.C."/>
        </authorList>
    </citation>
    <scope>NUCLEOTIDE SEQUENCE [LARGE SCALE GENOMIC DNA]</scope>
</reference>
<protein>
    <submittedName>
        <fullName evidence="5">Coiled-coil domain-containing protein 63-like</fullName>
    </submittedName>
</protein>
<feature type="coiled-coil region" evidence="2">
    <location>
        <begin position="45"/>
        <end position="72"/>
    </location>
</feature>
<keyword evidence="1 2" id="KW-0175">Coiled coil</keyword>
<reference evidence="6" key="1">
    <citation type="journal article" date="2006" name="Science">
        <title>Ancient noncoding elements conserved in the human genome.</title>
        <authorList>
            <person name="Venkatesh B."/>
            <person name="Kirkness E.F."/>
            <person name="Loh Y.H."/>
            <person name="Halpern A.L."/>
            <person name="Lee A.P."/>
            <person name="Johnson J."/>
            <person name="Dandona N."/>
            <person name="Viswanathan L.D."/>
            <person name="Tay A."/>
            <person name="Venter J.C."/>
            <person name="Strausberg R.L."/>
            <person name="Brenner S."/>
        </authorList>
    </citation>
    <scope>NUCLEOTIDE SEQUENCE [LARGE SCALE GENOMIC DNA]</scope>
</reference>
<dbReference type="Proteomes" id="UP000314986">
    <property type="component" value="Unassembled WGS sequence"/>
</dbReference>
<reference evidence="5" key="5">
    <citation type="submission" date="2025-09" db="UniProtKB">
        <authorList>
            <consortium name="Ensembl"/>
        </authorList>
    </citation>
    <scope>IDENTIFICATION</scope>
</reference>
<dbReference type="OMA" id="CYKDTIC"/>
<evidence type="ECO:0000256" key="3">
    <source>
        <dbReference type="SAM" id="MobiDB-lite"/>
    </source>
</evidence>
<dbReference type="InterPro" id="IPR051876">
    <property type="entry name" value="ODA-DC/CCD"/>
</dbReference>
<feature type="coiled-coil region" evidence="2">
    <location>
        <begin position="315"/>
        <end position="346"/>
    </location>
</feature>
<dbReference type="STRING" id="7868.ENSCMIP00000014928"/>
<evidence type="ECO:0000256" key="2">
    <source>
        <dbReference type="SAM" id="Coils"/>
    </source>
</evidence>
<dbReference type="PANTHER" id="PTHR21694">
    <property type="entry name" value="COILED-COIL DOMAIN-CONTAINING PROTEIN 63"/>
    <property type="match status" value="1"/>
</dbReference>
<reference evidence="5" key="4">
    <citation type="submission" date="2025-08" db="UniProtKB">
        <authorList>
            <consortium name="Ensembl"/>
        </authorList>
    </citation>
    <scope>IDENTIFICATION</scope>
</reference>
<evidence type="ECO:0000313" key="5">
    <source>
        <dbReference type="Ensembl" id="ENSCMIP00000014928.1"/>
    </source>
</evidence>
<feature type="region of interest" description="Disordered" evidence="3">
    <location>
        <begin position="1"/>
        <end position="20"/>
    </location>
</feature>
<evidence type="ECO:0000256" key="1">
    <source>
        <dbReference type="ARBA" id="ARBA00023054"/>
    </source>
</evidence>
<evidence type="ECO:0000259" key="4">
    <source>
        <dbReference type="Pfam" id="PF21773"/>
    </source>
</evidence>